<sequence>MDHITSAIGKIKGFAKKSAERFVNGGTPKCPISSDHDPIEILKRLQREAFSDLMKLRERQEKTERILSYYKTSKGGPFHEASTHMEGIIDLVGALLFMWDDDQLAYNALDTAGTRTGVDLRFIFKTAVRQKDLLVAEFAASPNSVINHGNIYRSPLALDKLMYLANLNHWLSVALSPLGAQCNEYGPASNFEQGRRVGKASSFLPPSFNQHYNCGAGIKVHGSNIAASIAELVSGMQTQPDASFGRSLSTFGQVSYQPFEETRFTLSCLMQMHKPLSYLFKFGTLAIPTGHLKQQNSEVQGQESSSARSKKADGISSGSIALMLDSQLDESTNLSGWIELQKSSKLLQWGASLSDIPEDELGWGLRMGGKIGGHLNQLQLEGFLNFNFDKRFNLQPGLFYATDGRKHSPALVFRSSWLM</sequence>
<dbReference type="OMA" id="SERHDCG"/>
<evidence type="ECO:0000313" key="2">
    <source>
        <dbReference type="EMBL" id="ONK72583.1"/>
    </source>
</evidence>
<dbReference type="PANTHER" id="PTHR35097">
    <property type="entry name" value="GDSL ESTERASE/LIPASE"/>
    <property type="match status" value="1"/>
</dbReference>
<reference evidence="3" key="1">
    <citation type="journal article" date="2017" name="Nat. Commun.">
        <title>The asparagus genome sheds light on the origin and evolution of a young Y chromosome.</title>
        <authorList>
            <person name="Harkess A."/>
            <person name="Zhou J."/>
            <person name="Xu C."/>
            <person name="Bowers J.E."/>
            <person name="Van der Hulst R."/>
            <person name="Ayyampalayam S."/>
            <person name="Mercati F."/>
            <person name="Riccardi P."/>
            <person name="McKain M.R."/>
            <person name="Kakrana A."/>
            <person name="Tang H."/>
            <person name="Ray J."/>
            <person name="Groenendijk J."/>
            <person name="Arikit S."/>
            <person name="Mathioni S.M."/>
            <person name="Nakano M."/>
            <person name="Shan H."/>
            <person name="Telgmann-Rauber A."/>
            <person name="Kanno A."/>
            <person name="Yue Z."/>
            <person name="Chen H."/>
            <person name="Li W."/>
            <person name="Chen Y."/>
            <person name="Xu X."/>
            <person name="Zhang Y."/>
            <person name="Luo S."/>
            <person name="Chen H."/>
            <person name="Gao J."/>
            <person name="Mao Z."/>
            <person name="Pires J.C."/>
            <person name="Luo M."/>
            <person name="Kudrna D."/>
            <person name="Wing R.A."/>
            <person name="Meyers B.C."/>
            <person name="Yi K."/>
            <person name="Kong H."/>
            <person name="Lavrijsen P."/>
            <person name="Sunseri F."/>
            <person name="Falavigna A."/>
            <person name="Ye Y."/>
            <person name="Leebens-Mack J.H."/>
            <person name="Chen G."/>
        </authorList>
    </citation>
    <scope>NUCLEOTIDE SEQUENCE [LARGE SCALE GENOMIC DNA]</scope>
    <source>
        <strain evidence="3">cv. DH0086</strain>
    </source>
</reference>
<accession>A0A5P1F4D4</accession>
<evidence type="ECO:0000313" key="3">
    <source>
        <dbReference type="Proteomes" id="UP000243459"/>
    </source>
</evidence>
<evidence type="ECO:0008006" key="4">
    <source>
        <dbReference type="Google" id="ProtNLM"/>
    </source>
</evidence>
<keyword evidence="3" id="KW-1185">Reference proteome</keyword>
<dbReference type="AlphaFoldDB" id="A0A5P1F4D4"/>
<dbReference type="EMBL" id="CM007384">
    <property type="protein sequence ID" value="ONK72583.1"/>
    <property type="molecule type" value="Genomic_DNA"/>
</dbReference>
<feature type="compositionally biased region" description="Polar residues" evidence="1">
    <location>
        <begin position="293"/>
        <end position="307"/>
    </location>
</feature>
<dbReference type="Gramene" id="ONK72583">
    <property type="protein sequence ID" value="ONK72583"/>
    <property type="gene ID" value="A4U43_C04F20920"/>
</dbReference>
<proteinExistence type="predicted"/>
<evidence type="ECO:0000256" key="1">
    <source>
        <dbReference type="SAM" id="MobiDB-lite"/>
    </source>
</evidence>
<gene>
    <name evidence="2" type="ORF">A4U43_C04F20920</name>
</gene>
<feature type="region of interest" description="Disordered" evidence="1">
    <location>
        <begin position="293"/>
        <end position="312"/>
    </location>
</feature>
<dbReference type="Proteomes" id="UP000243459">
    <property type="component" value="Chromosome 4"/>
</dbReference>
<organism evidence="2 3">
    <name type="scientific">Asparagus officinalis</name>
    <name type="common">Garden asparagus</name>
    <dbReference type="NCBI Taxonomy" id="4686"/>
    <lineage>
        <taxon>Eukaryota</taxon>
        <taxon>Viridiplantae</taxon>
        <taxon>Streptophyta</taxon>
        <taxon>Embryophyta</taxon>
        <taxon>Tracheophyta</taxon>
        <taxon>Spermatophyta</taxon>
        <taxon>Magnoliopsida</taxon>
        <taxon>Liliopsida</taxon>
        <taxon>Asparagales</taxon>
        <taxon>Asparagaceae</taxon>
        <taxon>Asparagoideae</taxon>
        <taxon>Asparagus</taxon>
    </lineage>
</organism>
<protein>
    <recommendedName>
        <fullName evidence="4">Bacterial surface antigen (D15) domain-containing protein</fullName>
    </recommendedName>
</protein>
<dbReference type="OrthoDB" id="2017825at2759"/>
<name>A0A5P1F4D4_ASPOF</name>
<dbReference type="PANTHER" id="PTHR35097:SF1">
    <property type="entry name" value="GDSL ESTERASE_LIPASE"/>
    <property type="match status" value="1"/>
</dbReference>